<gene>
    <name evidence="5" type="ORF">D1831_13655</name>
</gene>
<evidence type="ECO:0000259" key="3">
    <source>
        <dbReference type="Pfam" id="PF01408"/>
    </source>
</evidence>
<sequence>MTNYNWGMIGTGWIAHEMADAINDVNGKIYAVADVNEEMLKKFAAEKHIDKTFTDADAMIADPNVDVIYIATPHTYHYDYIKKALLAGKHVFCEKAITVNAKQFDEVHRLAKDKGLILTEGFTLYHMPIYQQVKQLIADGKLGDIKLVQVNFGSLKDYDPKNRFFNKQLAGGALLDIGGYATAFARTFLTSQPNTALTTVKFFETGVDEQSGIILKNEQEQLAVMALSMRAKQPKRGVVSGTKGYVEISNYPRATEADVTYTDGAHGEAHETLIAGDADQALRYEVRDMQRYIDTGHDDGQLATSHDVTHILDSVRNAWGMKYPFD</sequence>
<dbReference type="Pfam" id="PF22725">
    <property type="entry name" value="GFO_IDH_MocA_C3"/>
    <property type="match status" value="1"/>
</dbReference>
<comment type="caution">
    <text evidence="5">The sequence shown here is derived from an EMBL/GenBank/DDBJ whole genome shotgun (WGS) entry which is preliminary data.</text>
</comment>
<dbReference type="GO" id="GO:0000166">
    <property type="term" value="F:nucleotide binding"/>
    <property type="evidence" value="ECO:0007669"/>
    <property type="project" value="InterPro"/>
</dbReference>
<dbReference type="InterPro" id="IPR050984">
    <property type="entry name" value="Gfo/Idh/MocA_domain"/>
</dbReference>
<reference evidence="5 6" key="1">
    <citation type="submission" date="2018-08" db="EMBL/GenBank/DDBJ databases">
        <title>Genome Lactobacillus garii FI11369.</title>
        <authorList>
            <person name="Diaz M."/>
            <person name="Narbad A."/>
        </authorList>
    </citation>
    <scope>NUCLEOTIDE SEQUENCE [LARGE SCALE GENOMIC DNA]</scope>
    <source>
        <strain evidence="5 6">FI11369</strain>
    </source>
</reference>
<dbReference type="Proteomes" id="UP000283633">
    <property type="component" value="Unassembled WGS sequence"/>
</dbReference>
<accession>A0A3R8KGC2</accession>
<dbReference type="SUPFAM" id="SSF51735">
    <property type="entry name" value="NAD(P)-binding Rossmann-fold domains"/>
    <property type="match status" value="1"/>
</dbReference>
<feature type="domain" description="GFO/IDH/MocA-like oxidoreductase" evidence="4">
    <location>
        <begin position="130"/>
        <end position="246"/>
    </location>
</feature>
<dbReference type="RefSeq" id="WP_125073386.1">
    <property type="nucleotide sequence ID" value="NZ_QWZQ01000075.1"/>
</dbReference>
<organism evidence="5 6">
    <name type="scientific">Lactiplantibacillus garii</name>
    <dbReference type="NCBI Taxonomy" id="2306423"/>
    <lineage>
        <taxon>Bacteria</taxon>
        <taxon>Bacillati</taxon>
        <taxon>Bacillota</taxon>
        <taxon>Bacilli</taxon>
        <taxon>Lactobacillales</taxon>
        <taxon>Lactobacillaceae</taxon>
        <taxon>Lactiplantibacillus</taxon>
    </lineage>
</organism>
<dbReference type="EMBL" id="QWZQ01000075">
    <property type="protein sequence ID" value="RRK09264.1"/>
    <property type="molecule type" value="Genomic_DNA"/>
</dbReference>
<dbReference type="Gene3D" id="3.30.360.10">
    <property type="entry name" value="Dihydrodipicolinate Reductase, domain 2"/>
    <property type="match status" value="1"/>
</dbReference>
<comment type="similarity">
    <text evidence="1">Belongs to the Gfo/Idh/MocA family.</text>
</comment>
<name>A0A3R8KGC2_9LACO</name>
<evidence type="ECO:0000313" key="5">
    <source>
        <dbReference type="EMBL" id="RRK09264.1"/>
    </source>
</evidence>
<keyword evidence="6" id="KW-1185">Reference proteome</keyword>
<protein>
    <submittedName>
        <fullName evidence="5">Gfo/Idh/MocA family oxidoreductase</fullName>
    </submittedName>
</protein>
<dbReference type="InterPro" id="IPR036291">
    <property type="entry name" value="NAD(P)-bd_dom_sf"/>
</dbReference>
<evidence type="ECO:0000256" key="1">
    <source>
        <dbReference type="ARBA" id="ARBA00010928"/>
    </source>
</evidence>
<keyword evidence="2" id="KW-0560">Oxidoreductase</keyword>
<feature type="domain" description="Gfo/Idh/MocA-like oxidoreductase N-terminal" evidence="3">
    <location>
        <begin position="5"/>
        <end position="122"/>
    </location>
</feature>
<dbReference type="OrthoDB" id="9815825at2"/>
<proteinExistence type="inferred from homology"/>
<evidence type="ECO:0000313" key="6">
    <source>
        <dbReference type="Proteomes" id="UP000283633"/>
    </source>
</evidence>
<dbReference type="Gene3D" id="3.40.50.720">
    <property type="entry name" value="NAD(P)-binding Rossmann-like Domain"/>
    <property type="match status" value="1"/>
</dbReference>
<dbReference type="PANTHER" id="PTHR22604:SF105">
    <property type="entry name" value="TRANS-1,2-DIHYDROBENZENE-1,2-DIOL DEHYDROGENASE"/>
    <property type="match status" value="1"/>
</dbReference>
<evidence type="ECO:0000256" key="2">
    <source>
        <dbReference type="ARBA" id="ARBA00023002"/>
    </source>
</evidence>
<dbReference type="InterPro" id="IPR000683">
    <property type="entry name" value="Gfo/Idh/MocA-like_OxRdtase_N"/>
</dbReference>
<dbReference type="InterPro" id="IPR055170">
    <property type="entry name" value="GFO_IDH_MocA-like_dom"/>
</dbReference>
<dbReference type="Pfam" id="PF01408">
    <property type="entry name" value="GFO_IDH_MocA"/>
    <property type="match status" value="1"/>
</dbReference>
<evidence type="ECO:0000259" key="4">
    <source>
        <dbReference type="Pfam" id="PF22725"/>
    </source>
</evidence>
<dbReference type="GO" id="GO:0016491">
    <property type="term" value="F:oxidoreductase activity"/>
    <property type="evidence" value="ECO:0007669"/>
    <property type="project" value="UniProtKB-KW"/>
</dbReference>
<dbReference type="SUPFAM" id="SSF55347">
    <property type="entry name" value="Glyceraldehyde-3-phosphate dehydrogenase-like, C-terminal domain"/>
    <property type="match status" value="1"/>
</dbReference>
<dbReference type="PANTHER" id="PTHR22604">
    <property type="entry name" value="OXIDOREDUCTASES"/>
    <property type="match status" value="1"/>
</dbReference>
<dbReference type="AlphaFoldDB" id="A0A3R8KGC2"/>